<evidence type="ECO:0000313" key="3">
    <source>
        <dbReference type="Proteomes" id="UP001213972"/>
    </source>
</evidence>
<feature type="transmembrane region" description="Helical" evidence="1">
    <location>
        <begin position="12"/>
        <end position="35"/>
    </location>
</feature>
<name>A0AAJ5W293_9MICO</name>
<keyword evidence="1" id="KW-1133">Transmembrane helix</keyword>
<gene>
    <name evidence="2" type="ORF">P0Y48_12260</name>
</gene>
<reference evidence="2" key="1">
    <citation type="submission" date="2023-03" db="EMBL/GenBank/DDBJ databases">
        <title>Andean soil-derived lignocellulolytic bacterial consortium as a source of novel taxa and putative plastic-active enzymes.</title>
        <authorList>
            <person name="Diaz-Garcia L."/>
            <person name="Chuvochina M."/>
            <person name="Feuerriegel G."/>
            <person name="Bunk B."/>
            <person name="Sproer C."/>
            <person name="Streit W.R."/>
            <person name="Rodriguez L.M."/>
            <person name="Overmann J."/>
            <person name="Jimenez D.J."/>
        </authorList>
    </citation>
    <scope>NUCLEOTIDE SEQUENCE</scope>
    <source>
        <strain evidence="2">MAG 4610</strain>
    </source>
</reference>
<sequence>MKLALKTHRVVPVALVETALALLAALVGTTLIALPGPAGDAPLSLLIALAGSLVVAPPLVRAWPTNRTNTVRGAGAVAAVVVLSQIAPGVVVTTIAATLGAPQMLAYVGMLTWLLALQVAAGVLVSAPYQGLAPAVYVMLCALVGRIDGVVQPWAWPLAGSSSVSMADIGTATLALSLTALAWRGLHGRSTESAAAR</sequence>
<dbReference type="Proteomes" id="UP001213972">
    <property type="component" value="Chromosome"/>
</dbReference>
<evidence type="ECO:0000313" key="2">
    <source>
        <dbReference type="EMBL" id="WEK13217.1"/>
    </source>
</evidence>
<feature type="transmembrane region" description="Helical" evidence="1">
    <location>
        <begin position="105"/>
        <end position="125"/>
    </location>
</feature>
<feature type="transmembrane region" description="Helical" evidence="1">
    <location>
        <begin position="75"/>
        <end position="99"/>
    </location>
</feature>
<feature type="transmembrane region" description="Helical" evidence="1">
    <location>
        <begin position="41"/>
        <end position="63"/>
    </location>
</feature>
<feature type="transmembrane region" description="Helical" evidence="1">
    <location>
        <begin position="132"/>
        <end position="151"/>
    </location>
</feature>
<keyword evidence="1" id="KW-0812">Transmembrane</keyword>
<dbReference type="AlphaFoldDB" id="A0AAJ5W293"/>
<accession>A0AAJ5W293</accession>
<evidence type="ECO:0000256" key="1">
    <source>
        <dbReference type="SAM" id="Phobius"/>
    </source>
</evidence>
<dbReference type="EMBL" id="CP119321">
    <property type="protein sequence ID" value="WEK13217.1"/>
    <property type="molecule type" value="Genomic_DNA"/>
</dbReference>
<keyword evidence="1" id="KW-0472">Membrane</keyword>
<protein>
    <submittedName>
        <fullName evidence="2">Uncharacterized protein</fullName>
    </submittedName>
</protein>
<organism evidence="2 3">
    <name type="scientific">Candidatus Microbacterium phytovorans</name>
    <dbReference type="NCBI Taxonomy" id="3121374"/>
    <lineage>
        <taxon>Bacteria</taxon>
        <taxon>Bacillati</taxon>
        <taxon>Actinomycetota</taxon>
        <taxon>Actinomycetes</taxon>
        <taxon>Micrococcales</taxon>
        <taxon>Microbacteriaceae</taxon>
        <taxon>Microbacterium</taxon>
    </lineage>
</organism>
<feature type="transmembrane region" description="Helical" evidence="1">
    <location>
        <begin position="163"/>
        <end position="183"/>
    </location>
</feature>
<proteinExistence type="predicted"/>